<name>A0ACD5AE40_9ACTN</name>
<dbReference type="Proteomes" id="UP001432251">
    <property type="component" value="Chromosome"/>
</dbReference>
<reference evidence="1" key="1">
    <citation type="journal article" date="2025" name="Int. J. Syst. Evol. Microbiol.">
        <title>Streptomyces citrinus sp. nov., with yellow diffusible pigment.</title>
        <authorList>
            <person name="He Y."/>
            <person name="Yang E."/>
            <person name="Xu J."/>
            <person name="Sun Y."/>
            <person name="Sun L."/>
        </authorList>
    </citation>
    <scope>NUCLEOTIDE SEQUENCE</scope>
    <source>
        <strain evidence="1">Q6</strain>
    </source>
</reference>
<evidence type="ECO:0000313" key="1">
    <source>
        <dbReference type="EMBL" id="WWQ65446.1"/>
    </source>
</evidence>
<keyword evidence="2" id="KW-1185">Reference proteome</keyword>
<organism evidence="1 2">
    <name type="scientific">Streptomyces citrinus</name>
    <dbReference type="NCBI Taxonomy" id="3118173"/>
    <lineage>
        <taxon>Bacteria</taxon>
        <taxon>Bacillati</taxon>
        <taxon>Actinomycetota</taxon>
        <taxon>Actinomycetes</taxon>
        <taxon>Kitasatosporales</taxon>
        <taxon>Streptomycetaceae</taxon>
        <taxon>Streptomyces</taxon>
    </lineage>
</organism>
<proteinExistence type="predicted"/>
<evidence type="ECO:0000313" key="2">
    <source>
        <dbReference type="Proteomes" id="UP001432251"/>
    </source>
</evidence>
<gene>
    <name evidence="1" type="ORF">V2W30_20405</name>
</gene>
<protein>
    <submittedName>
        <fullName evidence="1">Uncharacterized protein</fullName>
    </submittedName>
</protein>
<accession>A0ACD5AE40</accession>
<dbReference type="EMBL" id="CP146022">
    <property type="protein sequence ID" value="WWQ65446.1"/>
    <property type="molecule type" value="Genomic_DNA"/>
</dbReference>
<sequence>MRRGRWVAGLSVAAVLLVLWAGAGAPLALAAEPSPHGSLAGSRAGVGRTPPGRTLPSPAVTEDALPPPPAARTSAPASPTPRAEQPNAARQTVLPDGGRFVDVLPLGAGLLLTGLGLGFLALRLRR</sequence>